<evidence type="ECO:0000259" key="5">
    <source>
        <dbReference type="Pfam" id="PF01814"/>
    </source>
</evidence>
<name>A0A2H1E7L1_9FLAO</name>
<dbReference type="Pfam" id="PF04405">
    <property type="entry name" value="ScdA_N"/>
    <property type="match status" value="1"/>
</dbReference>
<dbReference type="Proteomes" id="UP000231564">
    <property type="component" value="Chromosome MARIT"/>
</dbReference>
<organism evidence="6 7">
    <name type="scientific">Tenacibaculum maritimum NCIMB 2154</name>
    <dbReference type="NCBI Taxonomy" id="1349785"/>
    <lineage>
        <taxon>Bacteria</taxon>
        <taxon>Pseudomonadati</taxon>
        <taxon>Bacteroidota</taxon>
        <taxon>Flavobacteriia</taxon>
        <taxon>Flavobacteriales</taxon>
        <taxon>Flavobacteriaceae</taxon>
        <taxon>Tenacibaculum</taxon>
    </lineage>
</organism>
<sequence length="241" mass="28286">MDINNNTIIADIVTYNYKTAAILKKYKIDFCCHGNRTLAEASEEKRIDLRALIEEVPGVEDSVAFSINYQDWDLDFMSDYIYDNHHAYIEKQIPEILHYLNKICRVHRVKHPELLEIRSLFKQSSDELTKHMKKEELILFPFIKKIAIAERTGGQLKKVPFGSIKTLIDMMHTDHDKEGNRFRKIAEFSNNYTPPNDSCNSYKIAFSLLKDFEEDLHKHIHLENNILFKRAIATEIKLNKQ</sequence>
<dbReference type="GO" id="GO:0046872">
    <property type="term" value="F:metal ion binding"/>
    <property type="evidence" value="ECO:0007669"/>
    <property type="project" value="UniProtKB-KW"/>
</dbReference>
<dbReference type="NCBIfam" id="TIGR03652">
    <property type="entry name" value="FeS_repair_RIC"/>
    <property type="match status" value="1"/>
</dbReference>
<protein>
    <submittedName>
        <fullName evidence="6">Probable nitric oxide-dependent regulator</fullName>
    </submittedName>
</protein>
<feature type="domain" description="Hemerythrin-like" evidence="5">
    <location>
        <begin position="81"/>
        <end position="230"/>
    </location>
</feature>
<keyword evidence="3" id="KW-0479">Metal-binding</keyword>
<dbReference type="AlphaFoldDB" id="A0A2H1E7L1"/>
<dbReference type="PANTHER" id="PTHR36438">
    <property type="entry name" value="IRON-SULFUR CLUSTER REPAIR PROTEIN YTFE"/>
    <property type="match status" value="1"/>
</dbReference>
<proteinExistence type="predicted"/>
<dbReference type="RefSeq" id="WP_100211988.1">
    <property type="nucleotide sequence ID" value="NZ_CP138495.1"/>
</dbReference>
<dbReference type="PANTHER" id="PTHR36438:SF1">
    <property type="entry name" value="IRON-SULFUR CLUSTER REPAIR PROTEIN YTFE"/>
    <property type="match status" value="1"/>
</dbReference>
<evidence type="ECO:0000256" key="4">
    <source>
        <dbReference type="ARBA" id="ARBA00023004"/>
    </source>
</evidence>
<dbReference type="STRING" id="1349785.GCA_000509405_00550"/>
<comment type="subcellular location">
    <subcellularLocation>
        <location evidence="1">Cytoplasm</location>
    </subcellularLocation>
</comment>
<dbReference type="InterPro" id="IPR019903">
    <property type="entry name" value="RIC_family"/>
</dbReference>
<keyword evidence="2" id="KW-0963">Cytoplasm</keyword>
<dbReference type="InterPro" id="IPR012312">
    <property type="entry name" value="Hemerythrin-like"/>
</dbReference>
<evidence type="ECO:0000256" key="3">
    <source>
        <dbReference type="ARBA" id="ARBA00022723"/>
    </source>
</evidence>
<evidence type="ECO:0000313" key="7">
    <source>
        <dbReference type="Proteomes" id="UP000231564"/>
    </source>
</evidence>
<dbReference type="OrthoDB" id="9797132at2"/>
<evidence type="ECO:0000256" key="2">
    <source>
        <dbReference type="ARBA" id="ARBA00022490"/>
    </source>
</evidence>
<gene>
    <name evidence="6" type="primary">dnrN</name>
    <name evidence="6" type="ORF">MARIT_0473</name>
</gene>
<reference evidence="6 7" key="1">
    <citation type="submission" date="2016-11" db="EMBL/GenBank/DDBJ databases">
        <authorList>
            <person name="Jaros S."/>
            <person name="Januszkiewicz K."/>
            <person name="Wedrychowicz H."/>
        </authorList>
    </citation>
    <scope>NUCLEOTIDE SEQUENCE [LARGE SCALE GENOMIC DNA]</scope>
    <source>
        <strain evidence="6">NCIMB 2154T</strain>
    </source>
</reference>
<dbReference type="GO" id="GO:0005737">
    <property type="term" value="C:cytoplasm"/>
    <property type="evidence" value="ECO:0007669"/>
    <property type="project" value="UniProtKB-SubCell"/>
</dbReference>
<dbReference type="Pfam" id="PF01814">
    <property type="entry name" value="Hemerythrin"/>
    <property type="match status" value="1"/>
</dbReference>
<dbReference type="GeneID" id="47722071"/>
<keyword evidence="4" id="KW-0408">Iron</keyword>
<dbReference type="Gene3D" id="1.20.120.520">
    <property type="entry name" value="nmb1532 protein domain like"/>
    <property type="match status" value="1"/>
</dbReference>
<dbReference type="EMBL" id="LT634361">
    <property type="protein sequence ID" value="SFZ80374.1"/>
    <property type="molecule type" value="Genomic_DNA"/>
</dbReference>
<evidence type="ECO:0000313" key="6">
    <source>
        <dbReference type="EMBL" id="SFZ80374.1"/>
    </source>
</evidence>
<accession>A0A2H1E7L1</accession>
<dbReference type="Gene3D" id="1.10.3910.10">
    <property type="entry name" value="SP0561-like"/>
    <property type="match status" value="1"/>
</dbReference>
<evidence type="ECO:0000256" key="1">
    <source>
        <dbReference type="ARBA" id="ARBA00004496"/>
    </source>
</evidence>
<keyword evidence="7" id="KW-1185">Reference proteome</keyword>
<dbReference type="KEGG" id="tmar:MARIT_0473"/>
<dbReference type="InterPro" id="IPR038062">
    <property type="entry name" value="ScdA-like_N_sf"/>
</dbReference>